<dbReference type="Pfam" id="PF00501">
    <property type="entry name" value="AMP-binding"/>
    <property type="match status" value="1"/>
</dbReference>
<gene>
    <name evidence="4" type="ORF">POL72_25855</name>
</gene>
<organism evidence="4 5">
    <name type="scientific">Sorangium atrum</name>
    <dbReference type="NCBI Taxonomy" id="2995308"/>
    <lineage>
        <taxon>Bacteria</taxon>
        <taxon>Pseudomonadati</taxon>
        <taxon>Myxococcota</taxon>
        <taxon>Polyangia</taxon>
        <taxon>Polyangiales</taxon>
        <taxon>Polyangiaceae</taxon>
        <taxon>Sorangium</taxon>
    </lineage>
</organism>
<dbReference type="PROSITE" id="PS00455">
    <property type="entry name" value="AMP_BINDING"/>
    <property type="match status" value="1"/>
</dbReference>
<accession>A0ABT5C455</accession>
<evidence type="ECO:0000259" key="2">
    <source>
        <dbReference type="Pfam" id="PF00501"/>
    </source>
</evidence>
<dbReference type="PANTHER" id="PTHR43201">
    <property type="entry name" value="ACYL-COA SYNTHETASE"/>
    <property type="match status" value="1"/>
</dbReference>
<dbReference type="PANTHER" id="PTHR43201:SF32">
    <property type="entry name" value="2-SUCCINYLBENZOATE--COA LIGASE, CHLOROPLASTIC_PEROXISOMAL"/>
    <property type="match status" value="1"/>
</dbReference>
<dbReference type="Gene3D" id="3.40.50.12780">
    <property type="entry name" value="N-terminal domain of ligase-like"/>
    <property type="match status" value="1"/>
</dbReference>
<feature type="domain" description="AMP-dependent synthetase/ligase" evidence="2">
    <location>
        <begin position="42"/>
        <end position="362"/>
    </location>
</feature>
<feature type="region of interest" description="Disordered" evidence="1">
    <location>
        <begin position="312"/>
        <end position="333"/>
    </location>
</feature>
<sequence>MDGLSLLDAARDPATAARTAIVHGGAVDDAPRAIDVPVLGLGPGGALRFGELAPAVAAVCARLARAGVGPGARVALVAPNALGTVVVIHALLALGAVLVPIHPRLTAGEASLLIDDARPDLVLRAPALAALLDDAAPEIGALRERGARAAEAARVPPPDTSGDLAIVYTSGTTGRPKGAVLSRRAILAAAEGSAANLGVRDDDRWLLCLPLCHVGGLSIVTRCLLARRAVILAPRFDPASVLASIVRDRATLLSVVPTMLLALLEADRDNVLARLRAVLVGGAGAPERALDECARRGIPALTTYGLTEACSQVTAQRPRDPRTREPGSGSPIAGVELRIEGAGSDGVGRIEIRGPVLFRGYYRGPDRAPELAVDGAGWFGTGDLGALDAAGRLHVAARRSDLIVTGGENVYPAEVEQVLASCAGVAGAVVFGVPDERWGQVVAAAIVPDRGAPGATGSAAPSPALLGDLAAVVAARLASHKRPRRLCAVAALPLTAAGKLDRAGAAAQLAAALAPFPPR</sequence>
<proteinExistence type="predicted"/>
<dbReference type="RefSeq" id="WP_272098234.1">
    <property type="nucleotide sequence ID" value="NZ_JAQNDK010000003.1"/>
</dbReference>
<dbReference type="InterPro" id="IPR025110">
    <property type="entry name" value="AMP-bd_C"/>
</dbReference>
<dbReference type="SUPFAM" id="SSF56801">
    <property type="entry name" value="Acetyl-CoA synthetase-like"/>
    <property type="match status" value="1"/>
</dbReference>
<comment type="caution">
    <text evidence="4">The sequence shown here is derived from an EMBL/GenBank/DDBJ whole genome shotgun (WGS) entry which is preliminary data.</text>
</comment>
<dbReference type="Pfam" id="PF13193">
    <property type="entry name" value="AMP-binding_C"/>
    <property type="match status" value="1"/>
</dbReference>
<evidence type="ECO:0000256" key="1">
    <source>
        <dbReference type="SAM" id="MobiDB-lite"/>
    </source>
</evidence>
<dbReference type="InterPro" id="IPR042099">
    <property type="entry name" value="ANL_N_sf"/>
</dbReference>
<dbReference type="InterPro" id="IPR000873">
    <property type="entry name" value="AMP-dep_synth/lig_dom"/>
</dbReference>
<name>A0ABT5C455_9BACT</name>
<reference evidence="4 5" key="1">
    <citation type="submission" date="2023-01" db="EMBL/GenBank/DDBJ databases">
        <title>Minimal conservation of predation-associated metabolite biosynthetic gene clusters underscores biosynthetic potential of Myxococcota including descriptions for ten novel species: Archangium lansinium sp. nov., Myxococcus landrumus sp. nov., Nannocystis bai.</title>
        <authorList>
            <person name="Ahearne A."/>
            <person name="Stevens C."/>
            <person name="Dowd S."/>
        </authorList>
    </citation>
    <scope>NUCLEOTIDE SEQUENCE [LARGE SCALE GENOMIC DNA]</scope>
    <source>
        <strain evidence="4 5">WIWO2</strain>
    </source>
</reference>
<evidence type="ECO:0000313" key="5">
    <source>
        <dbReference type="Proteomes" id="UP001217485"/>
    </source>
</evidence>
<dbReference type="InterPro" id="IPR020845">
    <property type="entry name" value="AMP-binding_CS"/>
</dbReference>
<dbReference type="Proteomes" id="UP001217485">
    <property type="component" value="Unassembled WGS sequence"/>
</dbReference>
<dbReference type="Gene3D" id="3.30.300.30">
    <property type="match status" value="1"/>
</dbReference>
<evidence type="ECO:0000259" key="3">
    <source>
        <dbReference type="Pfam" id="PF13193"/>
    </source>
</evidence>
<protein>
    <submittedName>
        <fullName evidence="4">AMP-binding protein</fullName>
    </submittedName>
</protein>
<dbReference type="EMBL" id="JAQNDK010000003">
    <property type="protein sequence ID" value="MDC0681191.1"/>
    <property type="molecule type" value="Genomic_DNA"/>
</dbReference>
<evidence type="ECO:0000313" key="4">
    <source>
        <dbReference type="EMBL" id="MDC0681191.1"/>
    </source>
</evidence>
<dbReference type="InterPro" id="IPR045851">
    <property type="entry name" value="AMP-bd_C_sf"/>
</dbReference>
<feature type="domain" description="AMP-binding enzyme C-terminal" evidence="3">
    <location>
        <begin position="414"/>
        <end position="499"/>
    </location>
</feature>
<keyword evidence="5" id="KW-1185">Reference proteome</keyword>